<protein>
    <submittedName>
        <fullName evidence="2">EPSTI1 isoform 4</fullName>
    </submittedName>
</protein>
<comment type="caution">
    <text evidence="2">The sequence shown here is derived from an EMBL/GenBank/DDBJ whole genome shotgun (WGS) entry which is preliminary data.</text>
</comment>
<proteinExistence type="predicted"/>
<sequence>MYTRNRVVSSGLGPSPASRPTRDPQDPYGRHGELSPVEDQRQGLEAAPESPSRESVVHAGQRHCGTGAGQPGEVEGAEQS</sequence>
<accession>A0A2J8VSR2</accession>
<evidence type="ECO:0000256" key="1">
    <source>
        <dbReference type="SAM" id="MobiDB-lite"/>
    </source>
</evidence>
<gene>
    <name evidence="2" type="ORF">CR201_G0016790</name>
</gene>
<feature type="region of interest" description="Disordered" evidence="1">
    <location>
        <begin position="1"/>
        <end position="80"/>
    </location>
</feature>
<name>A0A2J8VSR2_PONAB</name>
<reference evidence="2" key="1">
    <citation type="submission" date="2017-12" db="EMBL/GenBank/DDBJ databases">
        <title>High-resolution comparative analysis of great ape genomes.</title>
        <authorList>
            <person name="Pollen A."/>
            <person name="Hastie A."/>
            <person name="Hormozdiari F."/>
            <person name="Dougherty M."/>
            <person name="Liu R."/>
            <person name="Chaisson M."/>
            <person name="Hoppe E."/>
            <person name="Hill C."/>
            <person name="Pang A."/>
            <person name="Hillier L."/>
            <person name="Baker C."/>
            <person name="Armstrong J."/>
            <person name="Shendure J."/>
            <person name="Paten B."/>
            <person name="Wilson R."/>
            <person name="Chao H."/>
            <person name="Schneider V."/>
            <person name="Ventura M."/>
            <person name="Kronenberg Z."/>
            <person name="Murali S."/>
            <person name="Gordon D."/>
            <person name="Cantsilieris S."/>
            <person name="Munson K."/>
            <person name="Nelson B."/>
            <person name="Raja A."/>
            <person name="Underwood J."/>
            <person name="Diekhans M."/>
            <person name="Fiddes I."/>
            <person name="Haussler D."/>
            <person name="Eichler E."/>
        </authorList>
    </citation>
    <scope>NUCLEOTIDE SEQUENCE [LARGE SCALE GENOMIC DNA]</scope>
    <source>
        <strain evidence="2">Susie</strain>
    </source>
</reference>
<organism evidence="2">
    <name type="scientific">Pongo abelii</name>
    <name type="common">Sumatran orangutan</name>
    <name type="synonym">Pongo pygmaeus abelii</name>
    <dbReference type="NCBI Taxonomy" id="9601"/>
    <lineage>
        <taxon>Eukaryota</taxon>
        <taxon>Metazoa</taxon>
        <taxon>Chordata</taxon>
        <taxon>Craniata</taxon>
        <taxon>Vertebrata</taxon>
        <taxon>Euteleostomi</taxon>
        <taxon>Mammalia</taxon>
        <taxon>Eutheria</taxon>
        <taxon>Euarchontoglires</taxon>
        <taxon>Primates</taxon>
        <taxon>Haplorrhini</taxon>
        <taxon>Catarrhini</taxon>
        <taxon>Hominidae</taxon>
        <taxon>Pongo</taxon>
    </lineage>
</organism>
<dbReference type="EMBL" id="NDHI03003410">
    <property type="protein sequence ID" value="PNJ60562.1"/>
    <property type="molecule type" value="Genomic_DNA"/>
</dbReference>
<dbReference type="AlphaFoldDB" id="A0A2J8VSR2"/>
<feature type="compositionally biased region" description="Basic and acidic residues" evidence="1">
    <location>
        <begin position="20"/>
        <end position="42"/>
    </location>
</feature>
<evidence type="ECO:0000313" key="2">
    <source>
        <dbReference type="EMBL" id="PNJ60562.1"/>
    </source>
</evidence>